<keyword evidence="2" id="KW-1185">Reference proteome</keyword>
<gene>
    <name evidence="1" type="ORF">HMPREF9334_01858</name>
</gene>
<dbReference type="RefSeq" id="WP_006693293.1">
    <property type="nucleotide sequence ID" value="NZ_JH376800.1"/>
</dbReference>
<dbReference type="EMBL" id="ACZM01000018">
    <property type="protein sequence ID" value="EHG19543.1"/>
    <property type="molecule type" value="Genomic_DNA"/>
</dbReference>
<dbReference type="GO" id="GO:0016757">
    <property type="term" value="F:glycosyltransferase activity"/>
    <property type="evidence" value="ECO:0007669"/>
    <property type="project" value="TreeGrafter"/>
</dbReference>
<evidence type="ECO:0000313" key="2">
    <source>
        <dbReference type="Proteomes" id="UP000004129"/>
    </source>
</evidence>
<dbReference type="PANTHER" id="PTHR45947">
    <property type="entry name" value="SULFOQUINOVOSYL TRANSFERASE SQD2"/>
    <property type="match status" value="1"/>
</dbReference>
<dbReference type="OrthoDB" id="9815550at2"/>
<comment type="caution">
    <text evidence="1">The sequence shown here is derived from an EMBL/GenBank/DDBJ whole genome shotgun (WGS) entry which is preliminary data.</text>
</comment>
<accession>G5GRH7</accession>
<dbReference type="InterPro" id="IPR050194">
    <property type="entry name" value="Glycosyltransferase_grp1"/>
</dbReference>
<name>G5GRH7_9FIRM</name>
<dbReference type="CDD" id="cd03801">
    <property type="entry name" value="GT4_PimA-like"/>
    <property type="match status" value="1"/>
</dbReference>
<dbReference type="STRING" id="679201.HMPREF9334_01858"/>
<proteinExistence type="predicted"/>
<dbReference type="PANTHER" id="PTHR45947:SF3">
    <property type="entry name" value="SULFOQUINOVOSYL TRANSFERASE SQD2"/>
    <property type="match status" value="1"/>
</dbReference>
<dbReference type="PATRIC" id="fig|679201.3.peg.1873"/>
<evidence type="ECO:0000313" key="1">
    <source>
        <dbReference type="EMBL" id="EHG19543.1"/>
    </source>
</evidence>
<dbReference type="AlphaFoldDB" id="G5GRH7"/>
<dbReference type="HOGENOM" id="CLU_009583_35_0_9"/>
<dbReference type="Proteomes" id="UP000004129">
    <property type="component" value="Unassembled WGS sequence"/>
</dbReference>
<dbReference type="SUPFAM" id="SSF53756">
    <property type="entry name" value="UDP-Glycosyltransferase/glycogen phosphorylase"/>
    <property type="match status" value="1"/>
</dbReference>
<protein>
    <submittedName>
        <fullName evidence="1">Uncharacterized protein</fullName>
    </submittedName>
</protein>
<sequence>MNVILLNDYAYENGGASSVAFWIAKKLAAVSNVNVIFFAGTGEFDQEICRMHRMRTYSLKQFDLLTDPNRLRAMIKGLWNHDAATKLDHILHECDPHNTIIHVHSYQKVLTSSCIHIAKKRGFPVIMHLHDYGMICPNLAFYDFQQNEVCHRKPLALRCLFTNCDARMYMHKIWRVIRSYVEKICAGLPDSADAYIAVSQLSGKLFRPYISANRLCYILPTPSSFEKKGFSPAKNKYFVFIGRLSPEKNPLLLATCAYELHIPVMFIGEGPCKEDILKANPDAVMTGWVNKEQVLKYFEEARCAVFPTLLYETQGLAVEESLSCGVPVIVSDICAATEVVRHGENGLLFPSGNKESLMRCLLSMLDDHTVEKMSASAIEMYQKKKEISERYIDDILRIYANTLRT</sequence>
<reference evidence="1 2" key="1">
    <citation type="submission" date="2011-08" db="EMBL/GenBank/DDBJ databases">
        <title>The Genome Sequence of Selenomonas infelix ATCC 43532.</title>
        <authorList>
            <consortium name="The Broad Institute Genome Sequencing Platform"/>
            <person name="Earl A."/>
            <person name="Ward D."/>
            <person name="Feldgarden M."/>
            <person name="Gevers D."/>
            <person name="Izard J."/>
            <person name="Blanton J.M."/>
            <person name="Baranova O.V."/>
            <person name="Dewhirst F.E."/>
            <person name="Young S.K."/>
            <person name="Zeng Q."/>
            <person name="Gargeya S."/>
            <person name="Fitzgerald M."/>
            <person name="Haas B."/>
            <person name="Abouelleil A."/>
            <person name="Alvarado L."/>
            <person name="Arachchi H.M."/>
            <person name="Berlin A."/>
            <person name="Brown A."/>
            <person name="Chapman S.B."/>
            <person name="Chen Z."/>
            <person name="Dunbar C."/>
            <person name="Freedman E."/>
            <person name="Gearin G."/>
            <person name="Gellesch M."/>
            <person name="Goldberg J."/>
            <person name="Griggs A."/>
            <person name="Gujja S."/>
            <person name="Heiman D."/>
            <person name="Howarth C."/>
            <person name="Larson L."/>
            <person name="Lui A."/>
            <person name="MacDonald P.J.P."/>
            <person name="Montmayeur A."/>
            <person name="Murphy C."/>
            <person name="Neiman D."/>
            <person name="Pearson M."/>
            <person name="Priest M."/>
            <person name="Roberts A."/>
            <person name="Saif S."/>
            <person name="Shea T."/>
            <person name="Shenoy N."/>
            <person name="Sisk P."/>
            <person name="Stolte C."/>
            <person name="Sykes S."/>
            <person name="Wortman J."/>
            <person name="Nusbaum C."/>
            <person name="Birren B."/>
        </authorList>
    </citation>
    <scope>NUCLEOTIDE SEQUENCE [LARGE SCALE GENOMIC DNA]</scope>
    <source>
        <strain evidence="1 2">ATCC 43532</strain>
    </source>
</reference>
<dbReference type="Gene3D" id="3.40.50.2000">
    <property type="entry name" value="Glycogen Phosphorylase B"/>
    <property type="match status" value="2"/>
</dbReference>
<dbReference type="Pfam" id="PF13692">
    <property type="entry name" value="Glyco_trans_1_4"/>
    <property type="match status" value="1"/>
</dbReference>
<dbReference type="eggNOG" id="COG0438">
    <property type="taxonomic scope" value="Bacteria"/>
</dbReference>
<organism evidence="1 2">
    <name type="scientific">Selenomonas infelix ATCC 43532</name>
    <dbReference type="NCBI Taxonomy" id="679201"/>
    <lineage>
        <taxon>Bacteria</taxon>
        <taxon>Bacillati</taxon>
        <taxon>Bacillota</taxon>
        <taxon>Negativicutes</taxon>
        <taxon>Selenomonadales</taxon>
        <taxon>Selenomonadaceae</taxon>
        <taxon>Selenomonas</taxon>
    </lineage>
</organism>